<dbReference type="CDD" id="cd00146">
    <property type="entry name" value="PKD"/>
    <property type="match status" value="1"/>
</dbReference>
<dbReference type="InterPro" id="IPR006626">
    <property type="entry name" value="PbH1"/>
</dbReference>
<reference evidence="7 8" key="1">
    <citation type="submission" date="2019-03" db="EMBL/GenBank/DDBJ databases">
        <title>Genomic Encyclopedia of Type Strains, Phase III (KMG-III): the genomes of soil and plant-associated and newly described type strains.</title>
        <authorList>
            <person name="Whitman W."/>
        </authorList>
    </citation>
    <scope>NUCLEOTIDE SEQUENCE [LARGE SCALE GENOMIC DNA]</scope>
    <source>
        <strain evidence="7 8">VKM Ac-2573</strain>
    </source>
</reference>
<dbReference type="SUPFAM" id="SSF49299">
    <property type="entry name" value="PKD domain"/>
    <property type="match status" value="4"/>
</dbReference>
<comment type="subcellular location">
    <subcellularLocation>
        <location evidence="1">Secreted</location>
    </subcellularLocation>
</comment>
<dbReference type="GO" id="GO:0016837">
    <property type="term" value="F:carbon-oxygen lyase activity, acting on polysaccharides"/>
    <property type="evidence" value="ECO:0007669"/>
    <property type="project" value="TreeGrafter"/>
</dbReference>
<dbReference type="PANTHER" id="PTHR40088:SF2">
    <property type="entry name" value="SECRETED SUGAR HYDROLASE"/>
    <property type="match status" value="1"/>
</dbReference>
<feature type="domain" description="PKD" evidence="6">
    <location>
        <begin position="1348"/>
        <end position="1405"/>
    </location>
</feature>
<dbReference type="RefSeq" id="WP_166679414.1">
    <property type="nucleotide sequence ID" value="NZ_SODP01000001.1"/>
</dbReference>
<dbReference type="EMBL" id="SODP01000001">
    <property type="protein sequence ID" value="TDW78072.1"/>
    <property type="molecule type" value="Genomic_DNA"/>
</dbReference>
<dbReference type="Pfam" id="PF00801">
    <property type="entry name" value="PKD"/>
    <property type="match status" value="1"/>
</dbReference>
<dbReference type="GO" id="GO:0005975">
    <property type="term" value="P:carbohydrate metabolic process"/>
    <property type="evidence" value="ECO:0007669"/>
    <property type="project" value="UniProtKB-ARBA"/>
</dbReference>
<gene>
    <name evidence="7" type="ORF">EV653_3261</name>
</gene>
<dbReference type="GO" id="GO:0005576">
    <property type="term" value="C:extracellular region"/>
    <property type="evidence" value="ECO:0007669"/>
    <property type="project" value="UniProtKB-SubCell"/>
</dbReference>
<proteinExistence type="predicted"/>
<evidence type="ECO:0000259" key="6">
    <source>
        <dbReference type="PROSITE" id="PS50093"/>
    </source>
</evidence>
<name>A0A4R8CPJ6_9ACTN</name>
<organism evidence="7 8">
    <name type="scientific">Kribbella pratensis</name>
    <dbReference type="NCBI Taxonomy" id="2512112"/>
    <lineage>
        <taxon>Bacteria</taxon>
        <taxon>Bacillati</taxon>
        <taxon>Actinomycetota</taxon>
        <taxon>Actinomycetes</taxon>
        <taxon>Propionibacteriales</taxon>
        <taxon>Kribbellaceae</taxon>
        <taxon>Kribbella</taxon>
    </lineage>
</organism>
<dbReference type="PANTHER" id="PTHR40088">
    <property type="entry name" value="PECTATE LYASE (EUROFUNG)"/>
    <property type="match status" value="1"/>
</dbReference>
<dbReference type="Proteomes" id="UP000295146">
    <property type="component" value="Unassembled WGS sequence"/>
</dbReference>
<dbReference type="Pfam" id="PF13229">
    <property type="entry name" value="Beta_helix"/>
    <property type="match status" value="2"/>
</dbReference>
<keyword evidence="8" id="KW-1185">Reference proteome</keyword>
<evidence type="ECO:0000256" key="1">
    <source>
        <dbReference type="ARBA" id="ARBA00004613"/>
    </source>
</evidence>
<dbReference type="Pfam" id="PF18911">
    <property type="entry name" value="PKD_4"/>
    <property type="match status" value="2"/>
</dbReference>
<dbReference type="InterPro" id="IPR052052">
    <property type="entry name" value="Polysaccharide_Lyase_9"/>
</dbReference>
<dbReference type="InterPro" id="IPR012334">
    <property type="entry name" value="Pectin_lyas_fold"/>
</dbReference>
<feature type="domain" description="PKD" evidence="6">
    <location>
        <begin position="1251"/>
        <end position="1319"/>
    </location>
</feature>
<dbReference type="InterPro" id="IPR013783">
    <property type="entry name" value="Ig-like_fold"/>
</dbReference>
<feature type="domain" description="PKD" evidence="6">
    <location>
        <begin position="545"/>
        <end position="639"/>
    </location>
</feature>
<feature type="chain" id="PRO_5020351404" evidence="5">
    <location>
        <begin position="32"/>
        <end position="1405"/>
    </location>
</feature>
<dbReference type="PROSITE" id="PS50093">
    <property type="entry name" value="PKD"/>
    <property type="match status" value="3"/>
</dbReference>
<evidence type="ECO:0000256" key="3">
    <source>
        <dbReference type="ARBA" id="ARBA00022729"/>
    </source>
</evidence>
<evidence type="ECO:0000313" key="8">
    <source>
        <dbReference type="Proteomes" id="UP000295146"/>
    </source>
</evidence>
<protein>
    <submittedName>
        <fullName evidence="7">Parallel beta-helix repeat protein</fullName>
    </submittedName>
</protein>
<evidence type="ECO:0000256" key="4">
    <source>
        <dbReference type="ARBA" id="ARBA00022737"/>
    </source>
</evidence>
<dbReference type="InterPro" id="IPR035986">
    <property type="entry name" value="PKD_dom_sf"/>
</dbReference>
<dbReference type="InterPro" id="IPR000601">
    <property type="entry name" value="PKD_dom"/>
</dbReference>
<dbReference type="InterPro" id="IPR011050">
    <property type="entry name" value="Pectin_lyase_fold/virulence"/>
</dbReference>
<dbReference type="SUPFAM" id="SSF51126">
    <property type="entry name" value="Pectin lyase-like"/>
    <property type="match status" value="2"/>
</dbReference>
<evidence type="ECO:0000256" key="5">
    <source>
        <dbReference type="SAM" id="SignalP"/>
    </source>
</evidence>
<evidence type="ECO:0000313" key="7">
    <source>
        <dbReference type="EMBL" id="TDW78072.1"/>
    </source>
</evidence>
<sequence length="1405" mass="142310">MNKRLRSLAAWTVMVMTAPLLLVVTSSPAVAVGTGYWVNNTVACSDTGAGTQAAPFCTITQGTKKAINPGDTVHVAPGTYREQVTVNASGTATDPITVTGDAPGVIVLGTRALSGAALWTATGTSAWSTPYSPPSTPRQVFVDGNRLAAAASSTTTVANSWFYDATAKVLYVDTGGANPGDGHEVEAGAQSFGITTTSRQNVVISNLQFVRPNLAGVRLLTSSAITVDHVTASQSAGNGVLVDTCPNSTIAIRSAAVDNSLSTGIRLSASSGVTVSGSTSHHNGLHGIGLANATNNLITGNTTYANVSLNPNATANGIDVDTSSPDNTVSGNVAYQNQDSGFQVYSGSHRALVVRNISYGNGDHGFDTLTSTGVRYLNNTAYGNRRDGISIEGNSTGATTANNLLVDNGTTATEYDLYVDAGSYSGLVADYDTACNHVGASSTKVNGIIYKTLGAFASATGQENHGQSVDPDFADAGSADFRLTGGSPAVDSANAGLTGFLGTDQAGNSLADDPIIPDTGTGTPTYADRGALEFQPVAGVTDYAPHAAVSLNPAAVSFPPSVPVTADASGSSDNDTAGIASYTFDFGDGTVVGPQPPATATHSYAAAGTYAVTVTVQDSAGMTDTATAQEIVSTRTVQTYSVEQTNPACSDTGAGTTATPFCTIGAATKKALAGDTVLVGPGQYREQVQITASGQPGAPITLRATSPSAVIVGSDDVSDAAGWTATTTTAWKHAFTPVPAQVFLDGQPLTKATSATTTSSGTWFYDVPTSTLYVDTGGTNPAAGHTVAAGARSFGILLRQVSDVTVTGFAVRQTNLSGVYLDRIQRVGLSTLDVAQSGAQGVTVDGSANATLDGITAASNLSIGVRFFNSTDSQLGASVTHDNNFHGVSVQGSTRVTVTGVTTYRNKRLGSRVATGIDVSSTSQQVVVDGNLAYGNDDSGVEAYTGSTGTTIRRNVIYDNGDHGIDNSAAPGSIVVSNTVVGNATAGINFEGGSSGATSRNNVAMDNAVGSTRTIGEIRVDETSSPGITMDRDLVFQTALNGPLFEWASQPYTTLASFQTVSGQEPAGQSANPRFVALTTRDLHLTSTSPAIDAADTATAGWTAVNRDGTAPADHPAVANTGIGPITFADLGAFEYAGPAIAVTATPTGGFAPLDVTIDASHSAGLGAPLTTYRITCGNGTVLNQSSGVCHYTAAGTFTPTATVTDSSGLSDSWTGAPIVVKANGKPTARITATPTQAYRPQQVVLDASSSSDADGRPLAGYTFDCGNGQTTGAITSSTATCDYPNAGSFTAAVTVTDTGGLTSKATVTIKILADVAPTAKLTISKTSIRHGQSITADASGSTSVDKSPIATYQFSCGTGAANPPQTSPTTTCTYPSAGQFTVKVTVTDTVGLSSSATKTVQVTQ</sequence>
<feature type="signal peptide" evidence="5">
    <location>
        <begin position="1"/>
        <end position="31"/>
    </location>
</feature>
<dbReference type="SMART" id="SM00710">
    <property type="entry name" value="PbH1"/>
    <property type="match status" value="13"/>
</dbReference>
<keyword evidence="3 5" id="KW-0732">Signal</keyword>
<dbReference type="Gene3D" id="2.60.40.10">
    <property type="entry name" value="Immunoglobulins"/>
    <property type="match status" value="4"/>
</dbReference>
<dbReference type="InterPro" id="IPR006633">
    <property type="entry name" value="Carb-bd_sugar_hydrolysis-dom"/>
</dbReference>
<dbReference type="InterPro" id="IPR039448">
    <property type="entry name" value="Beta_helix"/>
</dbReference>
<keyword evidence="2" id="KW-0964">Secreted</keyword>
<dbReference type="Gene3D" id="2.160.20.10">
    <property type="entry name" value="Single-stranded right-handed beta-helix, Pectin lyase-like"/>
    <property type="match status" value="2"/>
</dbReference>
<accession>A0A4R8CPJ6</accession>
<keyword evidence="4" id="KW-0677">Repeat</keyword>
<dbReference type="SMART" id="SM00722">
    <property type="entry name" value="CASH"/>
    <property type="match status" value="2"/>
</dbReference>
<dbReference type="SMART" id="SM00089">
    <property type="entry name" value="PKD"/>
    <property type="match status" value="4"/>
</dbReference>
<dbReference type="InterPro" id="IPR022409">
    <property type="entry name" value="PKD/Chitinase_dom"/>
</dbReference>
<evidence type="ECO:0000256" key="2">
    <source>
        <dbReference type="ARBA" id="ARBA00022525"/>
    </source>
</evidence>
<comment type="caution">
    <text evidence="7">The sequence shown here is derived from an EMBL/GenBank/DDBJ whole genome shotgun (WGS) entry which is preliminary data.</text>
</comment>